<protein>
    <submittedName>
        <fullName evidence="1">Uncharacterized protein</fullName>
    </submittedName>
</protein>
<accession>A0A1A0RB72</accession>
<comment type="caution">
    <text evidence="1">The sequence shown here is derived from an EMBL/GenBank/DDBJ whole genome shotgun (WGS) entry which is preliminary data.</text>
</comment>
<proteinExistence type="predicted"/>
<evidence type="ECO:0000313" key="1">
    <source>
        <dbReference type="EMBL" id="OBB31577.1"/>
    </source>
</evidence>
<dbReference type="AlphaFoldDB" id="A0A1A0RB72"/>
<reference evidence="2" key="1">
    <citation type="submission" date="2016-06" db="EMBL/GenBank/DDBJ databases">
        <authorList>
            <person name="Sutton G."/>
            <person name="Brinkac L."/>
            <person name="Sanka R."/>
            <person name="Adams M."/>
            <person name="Lau E."/>
            <person name="Mehaffy C."/>
            <person name="Tameris M."/>
            <person name="Hatherill M."/>
            <person name="Hanekom W."/>
            <person name="Mahomed H."/>
            <person name="Mcshane H."/>
        </authorList>
    </citation>
    <scope>NUCLEOTIDE SEQUENCE [LARGE SCALE GENOMIC DNA]</scope>
    <source>
        <strain evidence="2">852002-51209_SCH5440388</strain>
    </source>
</reference>
<sequence length="143" mass="15828">MGHRHAMATAKVMRTAAFTGCASPHGDIRGRARMRPAESARQTHHGAFEQPRKRRYIGQLKTSTSTVAGRSPWMNDRVTVLRGFLAELHGLHLPPELARVQVAGHIELLVSVLRLDRQSARQFVTDDVLREMAVDIATAVASE</sequence>
<gene>
    <name evidence="1" type="ORF">A5792_15375</name>
</gene>
<organism evidence="1 2">
    <name type="scientific">Mycolicibacterium peregrinum</name>
    <name type="common">Mycobacterium peregrinum</name>
    <dbReference type="NCBI Taxonomy" id="43304"/>
    <lineage>
        <taxon>Bacteria</taxon>
        <taxon>Bacillati</taxon>
        <taxon>Actinomycetota</taxon>
        <taxon>Actinomycetes</taxon>
        <taxon>Mycobacteriales</taxon>
        <taxon>Mycobacteriaceae</taxon>
        <taxon>Mycolicibacterium</taxon>
    </lineage>
</organism>
<dbReference type="Proteomes" id="UP000093902">
    <property type="component" value="Unassembled WGS sequence"/>
</dbReference>
<dbReference type="STRING" id="43304.GCA_001403655_06033"/>
<evidence type="ECO:0000313" key="2">
    <source>
        <dbReference type="Proteomes" id="UP000093902"/>
    </source>
</evidence>
<dbReference type="EMBL" id="LZSO01000014">
    <property type="protein sequence ID" value="OBB31577.1"/>
    <property type="molecule type" value="Genomic_DNA"/>
</dbReference>
<name>A0A1A0RB72_MYCPR</name>